<evidence type="ECO:0000259" key="3">
    <source>
        <dbReference type="Pfam" id="PF18912"/>
    </source>
</evidence>
<evidence type="ECO:0000313" key="5">
    <source>
        <dbReference type="Proteomes" id="UP000719500"/>
    </source>
</evidence>
<dbReference type="InterPro" id="IPR000836">
    <property type="entry name" value="PRTase_dom"/>
</dbReference>
<organism evidence="4 5">
    <name type="scientific">Oscillibacter valericigenes</name>
    <dbReference type="NCBI Taxonomy" id="351091"/>
    <lineage>
        <taxon>Bacteria</taxon>
        <taxon>Bacillati</taxon>
        <taxon>Bacillota</taxon>
        <taxon>Clostridia</taxon>
        <taxon>Eubacteriales</taxon>
        <taxon>Oscillospiraceae</taxon>
        <taxon>Oscillibacter</taxon>
    </lineage>
</organism>
<dbReference type="Proteomes" id="UP000719500">
    <property type="component" value="Unassembled WGS sequence"/>
</dbReference>
<keyword evidence="5" id="KW-1185">Reference proteome</keyword>
<evidence type="ECO:0000259" key="2">
    <source>
        <dbReference type="Pfam" id="PF00156"/>
    </source>
</evidence>
<dbReference type="InterPro" id="IPR051910">
    <property type="entry name" value="ComF/GntX_DNA_util-trans"/>
</dbReference>
<feature type="domain" description="Phosphoribosyltransferase" evidence="2">
    <location>
        <begin position="168"/>
        <end position="212"/>
    </location>
</feature>
<comment type="caution">
    <text evidence="4">The sequence shown here is derived from an EMBL/GenBank/DDBJ whole genome shotgun (WGS) entry which is preliminary data.</text>
</comment>
<dbReference type="Pfam" id="PF00156">
    <property type="entry name" value="Pribosyltran"/>
    <property type="match status" value="1"/>
</dbReference>
<proteinExistence type="inferred from homology"/>
<comment type="similarity">
    <text evidence="1">Belongs to the ComF/GntX family.</text>
</comment>
<dbReference type="RefSeq" id="WP_204804949.1">
    <property type="nucleotide sequence ID" value="NZ_JACSNX010000018.1"/>
</dbReference>
<dbReference type="CDD" id="cd06223">
    <property type="entry name" value="PRTases_typeI"/>
    <property type="match status" value="1"/>
</dbReference>
<dbReference type="Pfam" id="PF18912">
    <property type="entry name" value="DZR_2"/>
    <property type="match status" value="1"/>
</dbReference>
<dbReference type="SUPFAM" id="SSF53271">
    <property type="entry name" value="PRTase-like"/>
    <property type="match status" value="1"/>
</dbReference>
<sequence length="226" mass="24317">MSLLSSLLDLLFPPKCPFCGRVLDKPGICDACRKALPWTEGEDALRRGPGGFRCAAPLWYQGLAREGLHRFKFRGMSSAAGPLGELLAQCAAEHFSGEFDTVTWVPVSPRRLRQRGYDQARLLAESACRLWDTTPVPLLCKTVHNPAQSGLRESAARRANVLGVYAPASPEQTAGKRILLVDDICTTGATLMECARVLREAGAEDVICAAVALTPLEKGTGGPKNA</sequence>
<dbReference type="EMBL" id="JACSNX010000018">
    <property type="protein sequence ID" value="MBM6851897.1"/>
    <property type="molecule type" value="Genomic_DNA"/>
</dbReference>
<dbReference type="PANTHER" id="PTHR47505">
    <property type="entry name" value="DNA UTILIZATION PROTEIN YHGH"/>
    <property type="match status" value="1"/>
</dbReference>
<gene>
    <name evidence="4" type="ORF">H9X91_10670</name>
</gene>
<name>A0ABS2FW85_9FIRM</name>
<evidence type="ECO:0000313" key="4">
    <source>
        <dbReference type="EMBL" id="MBM6851897.1"/>
    </source>
</evidence>
<protein>
    <submittedName>
        <fullName evidence="4">ComF family protein</fullName>
    </submittedName>
</protein>
<dbReference type="Gene3D" id="3.40.50.2020">
    <property type="match status" value="1"/>
</dbReference>
<dbReference type="InterPro" id="IPR029057">
    <property type="entry name" value="PRTase-like"/>
</dbReference>
<accession>A0ABS2FW85</accession>
<evidence type="ECO:0000256" key="1">
    <source>
        <dbReference type="ARBA" id="ARBA00008007"/>
    </source>
</evidence>
<dbReference type="InterPro" id="IPR044005">
    <property type="entry name" value="DZR_2"/>
</dbReference>
<dbReference type="PANTHER" id="PTHR47505:SF1">
    <property type="entry name" value="DNA UTILIZATION PROTEIN YHGH"/>
    <property type="match status" value="1"/>
</dbReference>
<reference evidence="4 5" key="1">
    <citation type="journal article" date="2021" name="Sci. Rep.">
        <title>The distribution of antibiotic resistance genes in chicken gut microbiota commensals.</title>
        <authorList>
            <person name="Juricova H."/>
            <person name="Matiasovicova J."/>
            <person name="Kubasova T."/>
            <person name="Cejkova D."/>
            <person name="Rychlik I."/>
        </authorList>
    </citation>
    <scope>NUCLEOTIDE SEQUENCE [LARGE SCALE GENOMIC DNA]</scope>
    <source>
        <strain evidence="4 5">An411</strain>
    </source>
</reference>
<feature type="domain" description="Double zinc ribbon" evidence="3">
    <location>
        <begin position="7"/>
        <end position="39"/>
    </location>
</feature>